<gene>
    <name evidence="12" type="ORF">FEF22_000390</name>
</gene>
<feature type="domain" description="Glycerol-3-phosphate dehydrogenase NAD-dependent N-terminal" evidence="10">
    <location>
        <begin position="3"/>
        <end position="155"/>
    </location>
</feature>
<dbReference type="SUPFAM" id="SSF48179">
    <property type="entry name" value="6-phosphogluconate dehydrogenase C-terminal domain-like"/>
    <property type="match status" value="1"/>
</dbReference>
<name>A0ABS5BI39_9MOLU</name>
<evidence type="ECO:0000256" key="7">
    <source>
        <dbReference type="ARBA" id="ARBA00023264"/>
    </source>
</evidence>
<dbReference type="EMBL" id="VBRA02000004">
    <property type="protein sequence ID" value="MBP3059248.1"/>
    <property type="molecule type" value="Genomic_DNA"/>
</dbReference>
<evidence type="ECO:0000256" key="9">
    <source>
        <dbReference type="RuleBase" id="RU000439"/>
    </source>
</evidence>
<keyword evidence="5" id="KW-0443">Lipid metabolism</keyword>
<dbReference type="SUPFAM" id="SSF51735">
    <property type="entry name" value="NAD(P)-binding Rossmann-fold domains"/>
    <property type="match status" value="1"/>
</dbReference>
<evidence type="ECO:0000256" key="3">
    <source>
        <dbReference type="ARBA" id="ARBA00023002"/>
    </source>
</evidence>
<dbReference type="EC" id="1.1.1.94" evidence="9"/>
<dbReference type="InterPro" id="IPR011128">
    <property type="entry name" value="G3P_DH_NAD-dep_N"/>
</dbReference>
<dbReference type="PRINTS" id="PR00077">
    <property type="entry name" value="GPDHDRGNASE"/>
</dbReference>
<dbReference type="Gene3D" id="3.40.50.720">
    <property type="entry name" value="NAD(P)-binding Rossmann-like Domain"/>
    <property type="match status" value="1"/>
</dbReference>
<evidence type="ECO:0000256" key="5">
    <source>
        <dbReference type="ARBA" id="ARBA00023098"/>
    </source>
</evidence>
<reference evidence="12" key="1">
    <citation type="submission" date="2019-10" db="EMBL/GenBank/DDBJ databases">
        <title>Whole Genome Sequencing and Characterization of Texas Phoenix Palm Decline Phytoplasma Belongs to Lethal Yellowing (16SrIV) Group.</title>
        <authorList>
            <person name="Bao M."/>
        </authorList>
    </citation>
    <scope>NUCLEOTIDE SEQUENCE [LARGE SCALE GENOMIC DNA]</scope>
    <source>
        <strain evidence="12">ACPD</strain>
    </source>
</reference>
<evidence type="ECO:0000259" key="10">
    <source>
        <dbReference type="Pfam" id="PF01210"/>
    </source>
</evidence>
<evidence type="ECO:0000256" key="1">
    <source>
        <dbReference type="ARBA" id="ARBA00011009"/>
    </source>
</evidence>
<evidence type="ECO:0000313" key="13">
    <source>
        <dbReference type="Proteomes" id="UP001192346"/>
    </source>
</evidence>
<protein>
    <recommendedName>
        <fullName evidence="9">Glycerol-3-phosphate dehydrogenase</fullName>
        <ecNumber evidence="9">1.1.1.94</ecNumber>
    </recommendedName>
</protein>
<comment type="caution">
    <text evidence="12">The sequence shown here is derived from an EMBL/GenBank/DDBJ whole genome shotgun (WGS) entry which is preliminary data.</text>
</comment>
<dbReference type="PIRSF" id="PIRSF000114">
    <property type="entry name" value="Glycerol-3-P_dh"/>
    <property type="match status" value="1"/>
</dbReference>
<dbReference type="Proteomes" id="UP001192346">
    <property type="component" value="Unassembled WGS sequence"/>
</dbReference>
<evidence type="ECO:0000259" key="11">
    <source>
        <dbReference type="Pfam" id="PF07479"/>
    </source>
</evidence>
<organism evidence="12 13">
    <name type="scientific">Texas Phoenix palm phytoplasma</name>
    <dbReference type="NCBI Taxonomy" id="176709"/>
    <lineage>
        <taxon>Bacteria</taxon>
        <taxon>Bacillati</taxon>
        <taxon>Mycoplasmatota</taxon>
        <taxon>Mollicutes</taxon>
        <taxon>Acholeplasmatales</taxon>
        <taxon>Acholeplasmataceae</taxon>
        <taxon>Candidatus Phytoplasma</taxon>
        <taxon>16SrIV (Coconut lethal yellows group)</taxon>
    </lineage>
</organism>
<comment type="similarity">
    <text evidence="1 8">Belongs to the NAD-dependent glycerol-3-phosphate dehydrogenase family.</text>
</comment>
<dbReference type="RefSeq" id="WP_138107841.1">
    <property type="nucleotide sequence ID" value="NZ_VBRA02000004.1"/>
</dbReference>
<dbReference type="InterPro" id="IPR036291">
    <property type="entry name" value="NAD(P)-bd_dom_sf"/>
</dbReference>
<dbReference type="InterPro" id="IPR008927">
    <property type="entry name" value="6-PGluconate_DH-like_C_sf"/>
</dbReference>
<keyword evidence="2" id="KW-0444">Lipid biosynthesis</keyword>
<keyword evidence="4 8" id="KW-0520">NAD</keyword>
<proteinExistence type="inferred from homology"/>
<dbReference type="Gene3D" id="1.10.1040.10">
    <property type="entry name" value="N-(1-d-carboxylethyl)-l-norvaline Dehydrogenase, domain 2"/>
    <property type="match status" value="1"/>
</dbReference>
<dbReference type="PANTHER" id="PTHR11728">
    <property type="entry name" value="GLYCEROL-3-PHOSPHATE DEHYDROGENASE"/>
    <property type="match status" value="1"/>
</dbReference>
<comment type="catalytic activity">
    <reaction evidence="9">
        <text>sn-glycerol 3-phosphate + NADP(+) = dihydroxyacetone phosphate + NADPH + H(+)</text>
        <dbReference type="Rhea" id="RHEA:11096"/>
        <dbReference type="ChEBI" id="CHEBI:15378"/>
        <dbReference type="ChEBI" id="CHEBI:57597"/>
        <dbReference type="ChEBI" id="CHEBI:57642"/>
        <dbReference type="ChEBI" id="CHEBI:57783"/>
        <dbReference type="ChEBI" id="CHEBI:58349"/>
        <dbReference type="EC" id="1.1.1.94"/>
    </reaction>
</comment>
<keyword evidence="6" id="KW-0594">Phospholipid biosynthesis</keyword>
<evidence type="ECO:0000256" key="6">
    <source>
        <dbReference type="ARBA" id="ARBA00023209"/>
    </source>
</evidence>
<evidence type="ECO:0000256" key="8">
    <source>
        <dbReference type="RuleBase" id="RU000437"/>
    </source>
</evidence>
<dbReference type="Pfam" id="PF07479">
    <property type="entry name" value="NAD_Gly3P_dh_C"/>
    <property type="match status" value="1"/>
</dbReference>
<evidence type="ECO:0000256" key="4">
    <source>
        <dbReference type="ARBA" id="ARBA00023027"/>
    </source>
</evidence>
<keyword evidence="7" id="KW-1208">Phospholipid metabolism</keyword>
<evidence type="ECO:0000256" key="2">
    <source>
        <dbReference type="ARBA" id="ARBA00022516"/>
    </source>
</evidence>
<feature type="domain" description="Glycerol-3-phosphate dehydrogenase NAD-dependent C-terminal" evidence="11">
    <location>
        <begin position="178"/>
        <end position="318"/>
    </location>
</feature>
<accession>A0ABS5BI39</accession>
<evidence type="ECO:0000313" key="12">
    <source>
        <dbReference type="EMBL" id="MBP3059248.1"/>
    </source>
</evidence>
<dbReference type="InterPro" id="IPR006109">
    <property type="entry name" value="G3P_DH_NAD-dep_C"/>
</dbReference>
<dbReference type="PANTHER" id="PTHR11728:SF1">
    <property type="entry name" value="GLYCEROL-3-PHOSPHATE DEHYDROGENASE [NAD(+)] 2, CHLOROPLASTIC"/>
    <property type="match status" value="1"/>
</dbReference>
<dbReference type="InterPro" id="IPR013328">
    <property type="entry name" value="6PGD_dom2"/>
</dbReference>
<sequence length="330" mass="37470">MYKITIIGGGAWGTALGQVLADNNNKVLIYDINKEYIKRINLQKHPFLNISLKNICGTNSLKESINFSKNIILCLPTKNIRKVCNQINEILTEKKNFINVSKGTEVKSNKFIYQILKEEIDENKIQNYACLMGPSHAEEVILRKITFLLSASQNNIFAYQVAKMFSNDDYFKVFVSDDVIGCEICSSFKNALSLISGIIDNENFEQNAKAAFIFFGIEEMKKILKFFTKKEKTCFGLAGIGDLIVTSFNKNSRNYKAGQKIALGYKLDDINRCSKQTIEGINNLKVFYDISVKNNINLCLINSAYKVVFENKPVSIILQNIFQKNDFNSK</sequence>
<keyword evidence="13" id="KW-1185">Reference proteome</keyword>
<keyword evidence="3 8" id="KW-0560">Oxidoreductase</keyword>
<dbReference type="InterPro" id="IPR006168">
    <property type="entry name" value="G3P_DH_NAD-dep"/>
</dbReference>
<dbReference type="Pfam" id="PF01210">
    <property type="entry name" value="NAD_Gly3P_dh_N"/>
    <property type="match status" value="1"/>
</dbReference>